<name>A0A6A6MYV3_HEVBR</name>
<organism evidence="3 4">
    <name type="scientific">Hevea brasiliensis</name>
    <name type="common">Para rubber tree</name>
    <name type="synonym">Siphonia brasiliensis</name>
    <dbReference type="NCBI Taxonomy" id="3981"/>
    <lineage>
        <taxon>Eukaryota</taxon>
        <taxon>Viridiplantae</taxon>
        <taxon>Streptophyta</taxon>
        <taxon>Embryophyta</taxon>
        <taxon>Tracheophyta</taxon>
        <taxon>Spermatophyta</taxon>
        <taxon>Magnoliopsida</taxon>
        <taxon>eudicotyledons</taxon>
        <taxon>Gunneridae</taxon>
        <taxon>Pentapetalae</taxon>
        <taxon>rosids</taxon>
        <taxon>fabids</taxon>
        <taxon>Malpighiales</taxon>
        <taxon>Euphorbiaceae</taxon>
        <taxon>Crotonoideae</taxon>
        <taxon>Micrandreae</taxon>
        <taxon>Hevea</taxon>
    </lineage>
</organism>
<comment type="similarity">
    <text evidence="1">Belongs to the UDP-glycosyltransferase family.</text>
</comment>
<dbReference type="InterPro" id="IPR002213">
    <property type="entry name" value="UDP_glucos_trans"/>
</dbReference>
<dbReference type="FunFam" id="3.40.50.2000:FF:000040">
    <property type="entry name" value="UDP-glycosyltransferase 76C1"/>
    <property type="match status" value="1"/>
</dbReference>
<keyword evidence="4" id="KW-1185">Reference proteome</keyword>
<gene>
    <name evidence="3" type="ORF">GH714_012257</name>
</gene>
<evidence type="ECO:0000313" key="3">
    <source>
        <dbReference type="EMBL" id="KAF2318991.1"/>
    </source>
</evidence>
<dbReference type="PANTHER" id="PTHR11926">
    <property type="entry name" value="GLUCOSYL/GLUCURONOSYL TRANSFERASES"/>
    <property type="match status" value="1"/>
</dbReference>
<proteinExistence type="inferred from homology"/>
<dbReference type="Gene3D" id="3.40.50.2000">
    <property type="entry name" value="Glycogen Phosphorylase B"/>
    <property type="match status" value="5"/>
</dbReference>
<dbReference type="GO" id="GO:0080043">
    <property type="term" value="F:quercetin 3-O-glucosyltransferase activity"/>
    <property type="evidence" value="ECO:0007669"/>
    <property type="project" value="TreeGrafter"/>
</dbReference>
<protein>
    <recommendedName>
        <fullName evidence="5">Anthocyanidin 3-O-glucosyltransferase</fullName>
    </recommendedName>
</protein>
<dbReference type="AlphaFoldDB" id="A0A6A6MYV3"/>
<keyword evidence="2" id="KW-0808">Transferase</keyword>
<evidence type="ECO:0000313" key="4">
    <source>
        <dbReference type="Proteomes" id="UP000467840"/>
    </source>
</evidence>
<comment type="caution">
    <text evidence="3">The sequence shown here is derived from an EMBL/GenBank/DDBJ whole genome shotgun (WGS) entry which is preliminary data.</text>
</comment>
<accession>A0A6A6MYV3</accession>
<dbReference type="SUPFAM" id="SSF53756">
    <property type="entry name" value="UDP-Glycosyltransferase/glycogen phosphorylase"/>
    <property type="match status" value="3"/>
</dbReference>
<reference evidence="3 4" key="1">
    <citation type="journal article" date="2020" name="Mol. Plant">
        <title>The Chromosome-Based Rubber Tree Genome Provides New Insights into Spurge Genome Evolution and Rubber Biosynthesis.</title>
        <authorList>
            <person name="Liu J."/>
            <person name="Shi C."/>
            <person name="Shi C.C."/>
            <person name="Li W."/>
            <person name="Zhang Q.J."/>
            <person name="Zhang Y."/>
            <person name="Li K."/>
            <person name="Lu H.F."/>
            <person name="Shi C."/>
            <person name="Zhu S.T."/>
            <person name="Xiao Z.Y."/>
            <person name="Nan H."/>
            <person name="Yue Y."/>
            <person name="Zhu X.G."/>
            <person name="Wu Y."/>
            <person name="Hong X.N."/>
            <person name="Fan G.Y."/>
            <person name="Tong Y."/>
            <person name="Zhang D."/>
            <person name="Mao C.L."/>
            <person name="Liu Y.L."/>
            <person name="Hao S.J."/>
            <person name="Liu W.Q."/>
            <person name="Lv M.Q."/>
            <person name="Zhang H.B."/>
            <person name="Liu Y."/>
            <person name="Hu-Tang G.R."/>
            <person name="Wang J.P."/>
            <person name="Wang J.H."/>
            <person name="Sun Y.H."/>
            <person name="Ni S.B."/>
            <person name="Chen W.B."/>
            <person name="Zhang X.C."/>
            <person name="Jiao Y.N."/>
            <person name="Eichler E.E."/>
            <person name="Li G.H."/>
            <person name="Liu X."/>
            <person name="Gao L.Z."/>
        </authorList>
    </citation>
    <scope>NUCLEOTIDE SEQUENCE [LARGE SCALE GENOMIC DNA]</scope>
    <source>
        <strain evidence="4">cv. GT1</strain>
        <tissue evidence="3">Leaf</tissue>
    </source>
</reference>
<evidence type="ECO:0008006" key="5">
    <source>
        <dbReference type="Google" id="ProtNLM"/>
    </source>
</evidence>
<dbReference type="EMBL" id="JAAGAX010000003">
    <property type="protein sequence ID" value="KAF2318991.1"/>
    <property type="molecule type" value="Genomic_DNA"/>
</dbReference>
<dbReference type="CDD" id="cd03784">
    <property type="entry name" value="GT1_Gtf-like"/>
    <property type="match status" value="1"/>
</dbReference>
<dbReference type="GO" id="GO:0080044">
    <property type="term" value="F:quercetin 7-O-glucosyltransferase activity"/>
    <property type="evidence" value="ECO:0007669"/>
    <property type="project" value="TreeGrafter"/>
</dbReference>
<dbReference type="PANTHER" id="PTHR11926:SF1392">
    <property type="entry name" value="GLYCOSYLTRANSFERASE"/>
    <property type="match status" value="1"/>
</dbReference>
<sequence length="980" mass="112067">MEQNSPNSAPLHVTIFPFPAQGHVNSMLKLAELLGLLGLKVAFLNSQYNHERLVQFTDIQARFAEYPGFRFRTILDGLPDHPRSGDRFMEMSESVKLIAKPIFKDMLITISPPLNCIIGDGIMGPVIDVVANELQIPIIHFRILLVLLASRLISLYLGNLLSTVEKITAQGHVNSMLKLAELLSLAGLRVSFLNTEHIHELLTHSTDVQARFTKYPGFQFMTIPDCLPVDYPRTGNIMEVITSLEVNSKPIFKRLLIETRPPVNFIIGDGILGSPLDVAAELGIPIFWFRTISACCFWSYFCIPDMIESCELPIKGEEDMDRLITKVPGMEKFLRCRDLPSFCRVSDLTDPHLVMVVNETRQSPRAQALILNTFEDLEAPILSQIRKHCPKTYTIGPLHELLKTKLRSIKTQESSYQSSNSLWEVDRSCITWLDTQPSQSVLYISFGSITVMTREQLMEFWHGIVNSKKRFLWVIRPDSVTNKDGDVEKIPEELQEGPKERGYVVKWAPQEEVLAHKAVGGFLTHNGWNSTLESIVAGVPMICWPYFADQQMNSRYVSEVWKLGLDMKDVCDRRVVEKMVNDLMVDRREEFVRSTARMAELATKGVSEGGSSSCNLNRLIEDIRFSLSFHLNIPIPIDHPSQPFHERLTHFADVEARFAKYPGFRFITIPDCLPKDYQQKRNKLEVIKSLEVKSKPILKRLLIETRPPSYFCIPDVIEACELPIKVEEDIDRLITKLPGMEKFLRCRDLPSFCRVSDTTDPYLLMMVNEATQSPRAQALILNTFEDLEAPILSQIRNNRPKTYTIGPLHELLKTKHRSIKTQESSYQSPNSLWEVDRSCITWLDTQPFQSVLYISFGIITVMTREQLMEFRHGIVNSKKRFLWVIRPDSVTNKDDQQVNSRYVSEVWKLGLDMKDVCDRGVVEKMANNLMVDRREEFVRSTARMAELARKAVSEGGSLSCNLNRLIEDRRLMNSGQAHDN</sequence>
<evidence type="ECO:0000256" key="2">
    <source>
        <dbReference type="ARBA" id="ARBA00022679"/>
    </source>
</evidence>
<dbReference type="Pfam" id="PF00201">
    <property type="entry name" value="UDPGT"/>
    <property type="match status" value="1"/>
</dbReference>
<dbReference type="Proteomes" id="UP000467840">
    <property type="component" value="Chromosome 10"/>
</dbReference>
<evidence type="ECO:0000256" key="1">
    <source>
        <dbReference type="ARBA" id="ARBA00009995"/>
    </source>
</evidence>